<proteinExistence type="predicted"/>
<name>A0A1B9HTX1_9TREE</name>
<evidence type="ECO:0000313" key="1">
    <source>
        <dbReference type="EMBL" id="OCF46718.1"/>
    </source>
</evidence>
<dbReference type="STRING" id="1296096.A0A1B9HTX1"/>
<sequence length="414" mass="47476">MISPIPLTPRWAILYGVLIISSATIVSLKFSEGGFSSLSQIHDSLSIPQNPFFSSTLSSKCSQTCSRDPFSQRGILTFSSAERYNETRWIPLPAIGSAHQTGQFEPIKLSDIDYTGSISLEIQEGLAEPLTAKLNREVETEDEELEWMKGRMVLFLGSSYPTLTVCFADDYLTPVDFLELDDRNNVEQLCGEIHGESKSWGGHLGGYCHVERIDLTIVWWFLYGLVDDENLDEWRKLEARPITFENRIKDVFLPAMATAGLDRTPDLVVVSSLFWDEGFIRDYPLLYPPNTPLPSNHRHRPGFLLGQIQWHQIRLSQLFTYLRTIYHEDLPLMFRTRHIRSNMKYGGGLKIVQLDQGAREVCEKMNVREFRWGDLLEGISEYYDNDQHFPLGPNTYLFGDMTFFYLRKAVTQGC</sequence>
<reference evidence="1" key="2">
    <citation type="submission" date="2016-07" db="EMBL/GenBank/DDBJ databases">
        <title>Evolution of pathogenesis and genome organization in the Tremellales.</title>
        <authorList>
            <person name="Cuomo C."/>
            <person name="Litvintseva A."/>
            <person name="Heitman J."/>
            <person name="Chen Y."/>
            <person name="Sun S."/>
            <person name="Springer D."/>
            <person name="Dromer F."/>
            <person name="Young S."/>
            <person name="Zeng Q."/>
            <person name="Chapman S."/>
            <person name="Gujja S."/>
            <person name="Saif S."/>
            <person name="Birren B."/>
        </authorList>
    </citation>
    <scope>NUCLEOTIDE SEQUENCE</scope>
    <source>
        <strain evidence="1">CBS 10737</strain>
    </source>
</reference>
<dbReference type="OrthoDB" id="2588793at2759"/>
<organism evidence="1">
    <name type="scientific">Kwoniella pini CBS 10737</name>
    <dbReference type="NCBI Taxonomy" id="1296096"/>
    <lineage>
        <taxon>Eukaryota</taxon>
        <taxon>Fungi</taxon>
        <taxon>Dikarya</taxon>
        <taxon>Basidiomycota</taxon>
        <taxon>Agaricomycotina</taxon>
        <taxon>Tremellomycetes</taxon>
        <taxon>Tremellales</taxon>
        <taxon>Cryptococcaceae</taxon>
        <taxon>Kwoniella</taxon>
    </lineage>
</organism>
<reference evidence="1" key="1">
    <citation type="submission" date="2013-07" db="EMBL/GenBank/DDBJ databases">
        <title>The Genome Sequence of Cryptococcus pinus CBS10737.</title>
        <authorList>
            <consortium name="The Broad Institute Genome Sequencing Platform"/>
            <person name="Cuomo C."/>
            <person name="Litvintseva A."/>
            <person name="Chen Y."/>
            <person name="Heitman J."/>
            <person name="Sun S."/>
            <person name="Springer D."/>
            <person name="Dromer F."/>
            <person name="Young S.K."/>
            <person name="Zeng Q."/>
            <person name="Gargeya S."/>
            <person name="Fitzgerald M."/>
            <person name="Abouelleil A."/>
            <person name="Alvarado L."/>
            <person name="Berlin A.M."/>
            <person name="Chapman S.B."/>
            <person name="Dewar J."/>
            <person name="Goldberg J."/>
            <person name="Griggs A."/>
            <person name="Gujja S."/>
            <person name="Hansen M."/>
            <person name="Howarth C."/>
            <person name="Imamovic A."/>
            <person name="Larimer J."/>
            <person name="McCowan C."/>
            <person name="Murphy C."/>
            <person name="Pearson M."/>
            <person name="Priest M."/>
            <person name="Roberts A."/>
            <person name="Saif S."/>
            <person name="Shea T."/>
            <person name="Sykes S."/>
            <person name="Wortman J."/>
            <person name="Nusbaum C."/>
            <person name="Birren B."/>
        </authorList>
    </citation>
    <scope>NUCLEOTIDE SEQUENCE [LARGE SCALE GENOMIC DNA]</scope>
    <source>
        <strain evidence="1">CBS 10737</strain>
    </source>
</reference>
<dbReference type="EMBL" id="KI894015">
    <property type="protein sequence ID" value="OCF46718.1"/>
    <property type="molecule type" value="Genomic_DNA"/>
</dbReference>
<gene>
    <name evidence="1" type="ORF">I206_07105</name>
</gene>
<protein>
    <submittedName>
        <fullName evidence="1">Uncharacterized protein</fullName>
    </submittedName>
</protein>
<accession>A0A1B9HTX1</accession>
<dbReference type="AlphaFoldDB" id="A0A1B9HTX1"/>